<organism evidence="2 3">
    <name type="scientific">Arcanobacterium canis</name>
    <dbReference type="NCBI Taxonomy" id="999183"/>
    <lineage>
        <taxon>Bacteria</taxon>
        <taxon>Bacillati</taxon>
        <taxon>Actinomycetota</taxon>
        <taxon>Actinomycetes</taxon>
        <taxon>Actinomycetales</taxon>
        <taxon>Actinomycetaceae</taxon>
        <taxon>Arcanobacterium</taxon>
    </lineage>
</organism>
<gene>
    <name evidence="2" type="ORF">P7079_07175</name>
</gene>
<feature type="domain" description="IrrE N-terminal-like" evidence="1">
    <location>
        <begin position="102"/>
        <end position="174"/>
    </location>
</feature>
<dbReference type="RefSeq" id="WP_278012593.1">
    <property type="nucleotide sequence ID" value="NZ_CP121208.1"/>
</dbReference>
<proteinExistence type="predicted"/>
<evidence type="ECO:0000313" key="3">
    <source>
        <dbReference type="Proteomes" id="UP001215216"/>
    </source>
</evidence>
<evidence type="ECO:0000313" key="2">
    <source>
        <dbReference type="EMBL" id="WFM83168.1"/>
    </source>
</evidence>
<evidence type="ECO:0000259" key="1">
    <source>
        <dbReference type="Pfam" id="PF06114"/>
    </source>
</evidence>
<dbReference type="Pfam" id="PF06114">
    <property type="entry name" value="Peptidase_M78"/>
    <property type="match status" value="1"/>
</dbReference>
<sequence length="219" mass="24816">MTDVHIPYLERSVIERKAMNLVNATFGKDAVFEPTIVDIHYLAEFQLNATIDYHRLSTDDTILGLSVLRDGKVNTFGPRGGKHRVQLTENTIVLDSKALADSPECRERFTVAHECGHLHLHKHCFAHTNSVLAPIQEHRVDSLDECEMPKKYASSAEWQANQFGAALLIRCQRFEWLSKTSPLAGGTRSLINQKRRTLCKHLLICLPFHGCRLQFALTL</sequence>
<keyword evidence="3" id="KW-1185">Reference proteome</keyword>
<protein>
    <submittedName>
        <fullName evidence="2">ImmA/IrrE family metallo-endopeptidase</fullName>
    </submittedName>
</protein>
<dbReference type="EMBL" id="CP121208">
    <property type="protein sequence ID" value="WFM83168.1"/>
    <property type="molecule type" value="Genomic_DNA"/>
</dbReference>
<dbReference type="InterPro" id="IPR010359">
    <property type="entry name" value="IrrE_HExxH"/>
</dbReference>
<name>A0ABY8FXC0_9ACTO</name>
<dbReference type="Proteomes" id="UP001215216">
    <property type="component" value="Chromosome"/>
</dbReference>
<reference evidence="2 3" key="1">
    <citation type="submission" date="2023-03" db="EMBL/GenBank/DDBJ databases">
        <title>Complete genome of Arcanobacterium canis strain DSM 25104 isolated in 2010 from a canine otitis externa in Germany.</title>
        <authorList>
            <person name="Borowiak M."/>
            <person name="Kreitlow A."/>
            <person name="Malorny B."/>
            <person name="Laemmler C."/>
            <person name="Prenger-Berninghoff E."/>
            <person name="Ploetz M."/>
            <person name="Abdulmawjood A."/>
        </authorList>
    </citation>
    <scope>NUCLEOTIDE SEQUENCE [LARGE SCALE GENOMIC DNA]</scope>
    <source>
        <strain evidence="2 3">DSM 25104</strain>
    </source>
</reference>
<accession>A0ABY8FXC0</accession>
<dbReference type="Gene3D" id="1.10.10.2910">
    <property type="match status" value="1"/>
</dbReference>